<evidence type="ECO:0000313" key="1">
    <source>
        <dbReference type="EMBL" id="RXH78256.1"/>
    </source>
</evidence>
<proteinExistence type="predicted"/>
<name>A0A498I3Z5_MALDO</name>
<keyword evidence="2" id="KW-1185">Reference proteome</keyword>
<protein>
    <submittedName>
        <fullName evidence="1">Uncharacterized protein</fullName>
    </submittedName>
</protein>
<sequence>MRKCVLRIERYHHKRVPDFEEKSRADAYAELRFDIGGLVQCSTKFKSWKMVPGELKKSMAGELHLQMDHNILDSFCDFKTFEDM</sequence>
<gene>
    <name evidence="1" type="ORF">DVH24_001774</name>
</gene>
<dbReference type="Proteomes" id="UP000290289">
    <property type="component" value="Chromosome 13"/>
</dbReference>
<dbReference type="AlphaFoldDB" id="A0A498I3Z5"/>
<comment type="caution">
    <text evidence="1">The sequence shown here is derived from an EMBL/GenBank/DDBJ whole genome shotgun (WGS) entry which is preliminary data.</text>
</comment>
<accession>A0A498I3Z5</accession>
<evidence type="ECO:0000313" key="2">
    <source>
        <dbReference type="Proteomes" id="UP000290289"/>
    </source>
</evidence>
<organism evidence="1 2">
    <name type="scientific">Malus domestica</name>
    <name type="common">Apple</name>
    <name type="synonym">Pyrus malus</name>
    <dbReference type="NCBI Taxonomy" id="3750"/>
    <lineage>
        <taxon>Eukaryota</taxon>
        <taxon>Viridiplantae</taxon>
        <taxon>Streptophyta</taxon>
        <taxon>Embryophyta</taxon>
        <taxon>Tracheophyta</taxon>
        <taxon>Spermatophyta</taxon>
        <taxon>Magnoliopsida</taxon>
        <taxon>eudicotyledons</taxon>
        <taxon>Gunneridae</taxon>
        <taxon>Pentapetalae</taxon>
        <taxon>rosids</taxon>
        <taxon>fabids</taxon>
        <taxon>Rosales</taxon>
        <taxon>Rosaceae</taxon>
        <taxon>Amygdaloideae</taxon>
        <taxon>Maleae</taxon>
        <taxon>Malus</taxon>
    </lineage>
</organism>
<dbReference type="EMBL" id="RDQH01000339">
    <property type="protein sequence ID" value="RXH78256.1"/>
    <property type="molecule type" value="Genomic_DNA"/>
</dbReference>
<reference evidence="1 2" key="1">
    <citation type="submission" date="2018-10" db="EMBL/GenBank/DDBJ databases">
        <title>A high-quality apple genome assembly.</title>
        <authorList>
            <person name="Hu J."/>
        </authorList>
    </citation>
    <scope>NUCLEOTIDE SEQUENCE [LARGE SCALE GENOMIC DNA]</scope>
    <source>
        <strain evidence="2">cv. HFTH1</strain>
        <tissue evidence="1">Young leaf</tissue>
    </source>
</reference>